<dbReference type="Proteomes" id="UP001169242">
    <property type="component" value="Unassembled WGS sequence"/>
</dbReference>
<gene>
    <name evidence="3" type="ORF">PBV87_05280</name>
</gene>
<keyword evidence="1" id="KW-0378">Hydrolase</keyword>
<dbReference type="Pfam" id="PF04203">
    <property type="entry name" value="Sortase"/>
    <property type="match status" value="1"/>
</dbReference>
<comment type="caution">
    <text evidence="3">The sequence shown here is derived from an EMBL/GenBank/DDBJ whole genome shotgun (WGS) entry which is preliminary data.</text>
</comment>
<accession>A0AA42DKT6</accession>
<dbReference type="InterPro" id="IPR042003">
    <property type="entry name" value="Sortase_E"/>
</dbReference>
<dbReference type="InterPro" id="IPR023365">
    <property type="entry name" value="Sortase_dom-sf"/>
</dbReference>
<dbReference type="AlphaFoldDB" id="A0AA42DKT6"/>
<sequence length="223" mass="25510">MNTGKKLLGIGCIAVLMVCGSRNLETRQQKVAAQALIDNEVEKDNIVEVVEPVEQELEAEELVAFTLPYDQLFITPTRQAYETETMQLKIPVLEIDEPVYDKTDEDTLKNGPCLYEYAQLPSEEGANVSIASHRIKKRGGFLDIDQLKEGDLLYLIYENTIYKYIYDTTQMVEENDWSVVYRKEGLCVTLTSCEPAFNPTHRIVVTAKLLETLPYDTEYVFEY</sequence>
<protein>
    <submittedName>
        <fullName evidence="3">Class E sortase</fullName>
    </submittedName>
</protein>
<dbReference type="SUPFAM" id="SSF63817">
    <property type="entry name" value="Sortase"/>
    <property type="match status" value="1"/>
</dbReference>
<evidence type="ECO:0000313" key="4">
    <source>
        <dbReference type="Proteomes" id="UP001169242"/>
    </source>
</evidence>
<dbReference type="NCBIfam" id="TIGR01076">
    <property type="entry name" value="sortase_fam"/>
    <property type="match status" value="1"/>
</dbReference>
<evidence type="ECO:0000256" key="1">
    <source>
        <dbReference type="ARBA" id="ARBA00022801"/>
    </source>
</evidence>
<evidence type="ECO:0000256" key="2">
    <source>
        <dbReference type="PIRSR" id="PIRSR605754-1"/>
    </source>
</evidence>
<feature type="active site" description="Proton donor/acceptor" evidence="2">
    <location>
        <position position="133"/>
    </location>
</feature>
<proteinExistence type="predicted"/>
<dbReference type="CDD" id="cd05830">
    <property type="entry name" value="Sortase_E"/>
    <property type="match status" value="1"/>
</dbReference>
<dbReference type="InterPro" id="IPR005754">
    <property type="entry name" value="Sortase"/>
</dbReference>
<dbReference type="EMBL" id="JAQIFT010000016">
    <property type="protein sequence ID" value="MDA3730912.1"/>
    <property type="molecule type" value="Genomic_DNA"/>
</dbReference>
<reference evidence="3" key="1">
    <citation type="journal article" date="2023" name="Int. J. Syst. Evol. Microbiol.">
        <title>&lt;i&gt;Holtiella tumoricola&lt;/i&gt; gen. nov. sp. nov., isolated from a human clinical sample.</title>
        <authorList>
            <person name="Allen-Vercoe E."/>
            <person name="Daigneault M.C."/>
            <person name="Vancuren S.J."/>
            <person name="Cochrane K."/>
            <person name="O'Neal L.L."/>
            <person name="Sankaranarayanan K."/>
            <person name="Lawson P.A."/>
        </authorList>
    </citation>
    <scope>NUCLEOTIDE SEQUENCE</scope>
    <source>
        <strain evidence="3">CC70A</strain>
    </source>
</reference>
<name>A0AA42DKT6_9FIRM</name>
<evidence type="ECO:0000313" key="3">
    <source>
        <dbReference type="EMBL" id="MDA3730912.1"/>
    </source>
</evidence>
<dbReference type="RefSeq" id="WP_271011402.1">
    <property type="nucleotide sequence ID" value="NZ_JAQIFT010000016.1"/>
</dbReference>
<dbReference type="Gene3D" id="2.40.260.10">
    <property type="entry name" value="Sortase"/>
    <property type="match status" value="1"/>
</dbReference>
<keyword evidence="4" id="KW-1185">Reference proteome</keyword>
<dbReference type="GO" id="GO:0016787">
    <property type="term" value="F:hydrolase activity"/>
    <property type="evidence" value="ECO:0007669"/>
    <property type="project" value="UniProtKB-KW"/>
</dbReference>
<organism evidence="3 4">
    <name type="scientific">Holtiella tumoricola</name>
    <dbReference type="NCBI Taxonomy" id="3018743"/>
    <lineage>
        <taxon>Bacteria</taxon>
        <taxon>Bacillati</taxon>
        <taxon>Bacillota</taxon>
        <taxon>Clostridia</taxon>
        <taxon>Lachnospirales</taxon>
        <taxon>Cellulosilyticaceae</taxon>
        <taxon>Holtiella</taxon>
    </lineage>
</organism>
<feature type="active site" description="Acyl-thioester intermediate" evidence="2">
    <location>
        <position position="193"/>
    </location>
</feature>